<sequence>MDYVKYLPVALTAMVSALTIALASWFGVTALLLVVCGLCGVVALGWPQLMGVTARKSLSAVILAAGIVAVLGAAVVNRVESLFFWSSVSLAFGVMVVFMIQVIRGSGRPHRLESTLGACTGVVITTTAAGWVAGLRYPAGMREAADGAGLSALRVRGFAPYEDWGFLGVTGPGGELSVVALSAFVMCIGTAAACVPARDALVLPLVVLASTVTSVGIALLWGELTLLFAGVLGLAGGVLLASFRRFLFLQGPPEHILSRLAVGAAPIAVMGVLVYFTERLLIA</sequence>
<feature type="transmembrane region" description="Helical" evidence="1">
    <location>
        <begin position="227"/>
        <end position="244"/>
    </location>
</feature>
<comment type="caution">
    <text evidence="2">The sequence shown here is derived from an EMBL/GenBank/DDBJ whole genome shotgun (WGS) entry which is preliminary data.</text>
</comment>
<feature type="transmembrane region" description="Helical" evidence="1">
    <location>
        <begin position="58"/>
        <end position="76"/>
    </location>
</feature>
<dbReference type="AlphaFoldDB" id="A0A3A4F1G2"/>
<keyword evidence="1" id="KW-0812">Transmembrane</keyword>
<evidence type="ECO:0000313" key="2">
    <source>
        <dbReference type="EMBL" id="RJN31676.1"/>
    </source>
</evidence>
<gene>
    <name evidence="2" type="ORF">D3250_05940</name>
</gene>
<feature type="transmembrane region" description="Helical" evidence="1">
    <location>
        <begin position="82"/>
        <end position="103"/>
    </location>
</feature>
<proteinExistence type="predicted"/>
<organism evidence="2 3">
    <name type="scientific">Nesterenkonia natronophila</name>
    <dbReference type="NCBI Taxonomy" id="2174932"/>
    <lineage>
        <taxon>Bacteria</taxon>
        <taxon>Bacillati</taxon>
        <taxon>Actinomycetota</taxon>
        <taxon>Actinomycetes</taxon>
        <taxon>Micrococcales</taxon>
        <taxon>Micrococcaceae</taxon>
        <taxon>Nesterenkonia</taxon>
    </lineage>
</organism>
<dbReference type="Proteomes" id="UP000266615">
    <property type="component" value="Unassembled WGS sequence"/>
</dbReference>
<reference evidence="2 3" key="1">
    <citation type="submission" date="2018-09" db="EMBL/GenBank/DDBJ databases">
        <title>Nesterenkonia natronophila sp. nov., an alkaliphilic actinobacteriume isolated from a soda lake, and emended description of the genus Nesterenkonia.</title>
        <authorList>
            <person name="Menes R.J."/>
            <person name="Iriarte A."/>
        </authorList>
    </citation>
    <scope>NUCLEOTIDE SEQUENCE [LARGE SCALE GENOMIC DNA]</scope>
    <source>
        <strain evidence="2 3">M8</strain>
    </source>
</reference>
<evidence type="ECO:0000256" key="1">
    <source>
        <dbReference type="SAM" id="Phobius"/>
    </source>
</evidence>
<feature type="transmembrane region" description="Helical" evidence="1">
    <location>
        <begin position="202"/>
        <end position="221"/>
    </location>
</feature>
<accession>A0A3A4F1G2</accession>
<evidence type="ECO:0008006" key="4">
    <source>
        <dbReference type="Google" id="ProtNLM"/>
    </source>
</evidence>
<keyword evidence="1" id="KW-0472">Membrane</keyword>
<name>A0A3A4F1G2_9MICC</name>
<keyword evidence="3" id="KW-1185">Reference proteome</keyword>
<dbReference type="RefSeq" id="WP_119902463.1">
    <property type="nucleotide sequence ID" value="NZ_QYZP01000002.1"/>
</dbReference>
<evidence type="ECO:0000313" key="3">
    <source>
        <dbReference type="Proteomes" id="UP000266615"/>
    </source>
</evidence>
<feature type="transmembrane region" description="Helical" evidence="1">
    <location>
        <begin position="256"/>
        <end position="276"/>
    </location>
</feature>
<dbReference type="EMBL" id="QYZP01000002">
    <property type="protein sequence ID" value="RJN31676.1"/>
    <property type="molecule type" value="Genomic_DNA"/>
</dbReference>
<feature type="transmembrane region" description="Helical" evidence="1">
    <location>
        <begin position="115"/>
        <end position="133"/>
    </location>
</feature>
<protein>
    <recommendedName>
        <fullName evidence="4">Permease</fullName>
    </recommendedName>
</protein>
<feature type="transmembrane region" description="Helical" evidence="1">
    <location>
        <begin position="176"/>
        <end position="195"/>
    </location>
</feature>
<dbReference type="OrthoDB" id="4966907at2"/>
<keyword evidence="1" id="KW-1133">Transmembrane helix</keyword>
<feature type="transmembrane region" description="Helical" evidence="1">
    <location>
        <begin position="20"/>
        <end position="46"/>
    </location>
</feature>